<dbReference type="OrthoDB" id="3773913at2"/>
<dbReference type="GO" id="GO:0015074">
    <property type="term" value="P:DNA integration"/>
    <property type="evidence" value="ECO:0007669"/>
    <property type="project" value="InterPro"/>
</dbReference>
<dbReference type="Gene3D" id="1.10.443.10">
    <property type="entry name" value="Intergrase catalytic core"/>
    <property type="match status" value="1"/>
</dbReference>
<dbReference type="GO" id="GO:0003677">
    <property type="term" value="F:DNA binding"/>
    <property type="evidence" value="ECO:0007669"/>
    <property type="project" value="InterPro"/>
</dbReference>
<organism evidence="2 3">
    <name type="scientific">Frankia casuarinae (strain DSM 45818 / CECT 9043 / HFP020203 / CcI3)</name>
    <dbReference type="NCBI Taxonomy" id="106370"/>
    <lineage>
        <taxon>Bacteria</taxon>
        <taxon>Bacillati</taxon>
        <taxon>Actinomycetota</taxon>
        <taxon>Actinomycetes</taxon>
        <taxon>Frankiales</taxon>
        <taxon>Frankiaceae</taxon>
        <taxon>Frankia</taxon>
    </lineage>
</organism>
<evidence type="ECO:0000313" key="2">
    <source>
        <dbReference type="EMBL" id="ABD12319.1"/>
    </source>
</evidence>
<keyword evidence="1" id="KW-0233">DNA recombination</keyword>
<dbReference type="HOGENOM" id="CLU_200470_0_0_11"/>
<protein>
    <submittedName>
        <fullName evidence="2">Integrase</fullName>
    </submittedName>
</protein>
<dbReference type="Proteomes" id="UP000001937">
    <property type="component" value="Chromosome"/>
</dbReference>
<accession>Q2J8S3</accession>
<name>Q2J8S3_FRACC</name>
<dbReference type="SUPFAM" id="SSF56349">
    <property type="entry name" value="DNA breaking-rejoining enzymes"/>
    <property type="match status" value="1"/>
</dbReference>
<evidence type="ECO:0000256" key="1">
    <source>
        <dbReference type="ARBA" id="ARBA00023172"/>
    </source>
</evidence>
<dbReference type="EMBL" id="CP000249">
    <property type="protein sequence ID" value="ABD12319.1"/>
    <property type="molecule type" value="Genomic_DNA"/>
</dbReference>
<gene>
    <name evidence="2" type="ordered locus">Francci3_2961</name>
</gene>
<dbReference type="AlphaFoldDB" id="Q2J8S3"/>
<dbReference type="InterPro" id="IPR013762">
    <property type="entry name" value="Integrase-like_cat_sf"/>
</dbReference>
<dbReference type="InterPro" id="IPR011010">
    <property type="entry name" value="DNA_brk_join_enz"/>
</dbReference>
<reference evidence="2 3" key="1">
    <citation type="journal article" date="2007" name="Genome Res.">
        <title>Genome characteristics of facultatively symbiotic Frankia sp. strains reflect host range and host plant biogeography.</title>
        <authorList>
            <person name="Normand P."/>
            <person name="Lapierre P."/>
            <person name="Tisa L.S."/>
            <person name="Gogarten J.P."/>
            <person name="Alloisio N."/>
            <person name="Bagnarol E."/>
            <person name="Bassi C.A."/>
            <person name="Berry A.M."/>
            <person name="Bickhart D.M."/>
            <person name="Choisne N."/>
            <person name="Couloux A."/>
            <person name="Cournoyer B."/>
            <person name="Cruveiller S."/>
            <person name="Daubin V."/>
            <person name="Demange N."/>
            <person name="Francino M.P."/>
            <person name="Goltsman E."/>
            <person name="Huang Y."/>
            <person name="Kopp O.R."/>
            <person name="Labarre L."/>
            <person name="Lapidus A."/>
            <person name="Lavire C."/>
            <person name="Marechal J."/>
            <person name="Martinez M."/>
            <person name="Mastronunzio J.E."/>
            <person name="Mullin B.C."/>
            <person name="Niemann J."/>
            <person name="Pujic P."/>
            <person name="Rawnsley T."/>
            <person name="Rouy Z."/>
            <person name="Schenowitz C."/>
            <person name="Sellstedt A."/>
            <person name="Tavares F."/>
            <person name="Tomkins J.P."/>
            <person name="Vallenet D."/>
            <person name="Valverde C."/>
            <person name="Wall L.G."/>
            <person name="Wang Y."/>
            <person name="Medigue C."/>
            <person name="Benson D.R."/>
        </authorList>
    </citation>
    <scope>NUCLEOTIDE SEQUENCE [LARGE SCALE GENOMIC DNA]</scope>
    <source>
        <strain evidence="3">DSM 45818 / CECT 9043 / CcI3</strain>
    </source>
</reference>
<dbReference type="KEGG" id="fra:Francci3_2961"/>
<sequence length="66" mass="7032">MVAQTTYSLRHACLSGWLAAGVPPTRVAQWAGHTVQMLLTIYAQCIDGDEEICRARIAAALSADSA</sequence>
<proteinExistence type="predicted"/>
<dbReference type="eggNOG" id="COG0582">
    <property type="taxonomic scope" value="Bacteria"/>
</dbReference>
<dbReference type="RefSeq" id="WP_011437347.1">
    <property type="nucleotide sequence ID" value="NC_007777.1"/>
</dbReference>
<dbReference type="GO" id="GO:0006310">
    <property type="term" value="P:DNA recombination"/>
    <property type="evidence" value="ECO:0007669"/>
    <property type="project" value="UniProtKB-KW"/>
</dbReference>
<keyword evidence="3" id="KW-1185">Reference proteome</keyword>
<dbReference type="STRING" id="106370.Francci3_2961"/>
<evidence type="ECO:0000313" key="3">
    <source>
        <dbReference type="Proteomes" id="UP000001937"/>
    </source>
</evidence>